<protein>
    <submittedName>
        <fullName evidence="2">Uncharacterized protein</fullName>
    </submittedName>
</protein>
<dbReference type="Proteomes" id="UP001271007">
    <property type="component" value="Unassembled WGS sequence"/>
</dbReference>
<sequence length="188" mass="20384">MSFSRFRVKIEQGRNDVGNDLYHDAALILNHPSLTYLTCPNRQRPAALPTPTTTPTPEDEERTSDCEATCLHLRTLTTEMLNIICNPTTSTYTNAILFSALSPDFVATKDSSIDDSARSAQRGMQVFASNLEVSHLMPNLSGEVLSSVAKLHEGGKTAEVWSWLRMTGMPVSEVAVKVGAEGGVRSGG</sequence>
<evidence type="ECO:0000313" key="2">
    <source>
        <dbReference type="EMBL" id="KAK3047958.1"/>
    </source>
</evidence>
<organism evidence="2 3">
    <name type="scientific">Extremus antarcticus</name>
    <dbReference type="NCBI Taxonomy" id="702011"/>
    <lineage>
        <taxon>Eukaryota</taxon>
        <taxon>Fungi</taxon>
        <taxon>Dikarya</taxon>
        <taxon>Ascomycota</taxon>
        <taxon>Pezizomycotina</taxon>
        <taxon>Dothideomycetes</taxon>
        <taxon>Dothideomycetidae</taxon>
        <taxon>Mycosphaerellales</taxon>
        <taxon>Extremaceae</taxon>
        <taxon>Extremus</taxon>
    </lineage>
</organism>
<accession>A0AAJ0G874</accession>
<dbReference type="EMBL" id="JAWDJX010000054">
    <property type="protein sequence ID" value="KAK3047958.1"/>
    <property type="molecule type" value="Genomic_DNA"/>
</dbReference>
<comment type="caution">
    <text evidence="2">The sequence shown here is derived from an EMBL/GenBank/DDBJ whole genome shotgun (WGS) entry which is preliminary data.</text>
</comment>
<evidence type="ECO:0000256" key="1">
    <source>
        <dbReference type="SAM" id="MobiDB-lite"/>
    </source>
</evidence>
<evidence type="ECO:0000313" key="3">
    <source>
        <dbReference type="Proteomes" id="UP001271007"/>
    </source>
</evidence>
<gene>
    <name evidence="2" type="ORF">LTR09_010632</name>
</gene>
<feature type="region of interest" description="Disordered" evidence="1">
    <location>
        <begin position="41"/>
        <end position="63"/>
    </location>
</feature>
<reference evidence="2" key="1">
    <citation type="submission" date="2023-04" db="EMBL/GenBank/DDBJ databases">
        <title>Black Yeasts Isolated from many extreme environments.</title>
        <authorList>
            <person name="Coleine C."/>
            <person name="Stajich J.E."/>
            <person name="Selbmann L."/>
        </authorList>
    </citation>
    <scope>NUCLEOTIDE SEQUENCE</scope>
    <source>
        <strain evidence="2">CCFEE 5312</strain>
    </source>
</reference>
<keyword evidence="3" id="KW-1185">Reference proteome</keyword>
<name>A0AAJ0G874_9PEZI</name>
<dbReference type="AlphaFoldDB" id="A0AAJ0G874"/>
<proteinExistence type="predicted"/>